<dbReference type="PROSITE" id="PS50106">
    <property type="entry name" value="PDZ"/>
    <property type="match status" value="1"/>
</dbReference>
<dbReference type="Pfam" id="PF00595">
    <property type="entry name" value="PDZ"/>
    <property type="match status" value="1"/>
</dbReference>
<dbReference type="SUPFAM" id="SSF52096">
    <property type="entry name" value="ClpP/crotonase"/>
    <property type="match status" value="1"/>
</dbReference>
<dbReference type="Pfam" id="PF03572">
    <property type="entry name" value="Peptidase_S41"/>
    <property type="match status" value="1"/>
</dbReference>
<dbReference type="FunFam" id="2.30.42.10:FF:000063">
    <property type="entry name" value="Peptidase, S41 family"/>
    <property type="match status" value="1"/>
</dbReference>
<reference evidence="7 8" key="1">
    <citation type="submission" date="2020-04" db="EMBL/GenBank/DDBJ databases">
        <title>Description of novel Gluconacetobacter.</title>
        <authorList>
            <person name="Sombolestani A."/>
        </authorList>
    </citation>
    <scope>NUCLEOTIDE SEQUENCE [LARGE SCALE GENOMIC DNA]</scope>
    <source>
        <strain evidence="7 8">LMG 21311</strain>
    </source>
</reference>
<dbReference type="SUPFAM" id="SSF50156">
    <property type="entry name" value="PDZ domain-like"/>
    <property type="match status" value="1"/>
</dbReference>
<evidence type="ECO:0000256" key="3">
    <source>
        <dbReference type="ARBA" id="ARBA00022801"/>
    </source>
</evidence>
<dbReference type="Gene3D" id="3.90.226.10">
    <property type="entry name" value="2-enoyl-CoA Hydratase, Chain A, domain 1"/>
    <property type="match status" value="1"/>
</dbReference>
<dbReference type="Gene3D" id="2.30.42.10">
    <property type="match status" value="1"/>
</dbReference>
<dbReference type="GO" id="GO:0007165">
    <property type="term" value="P:signal transduction"/>
    <property type="evidence" value="ECO:0007669"/>
    <property type="project" value="TreeGrafter"/>
</dbReference>
<dbReference type="PANTHER" id="PTHR32060">
    <property type="entry name" value="TAIL-SPECIFIC PROTEASE"/>
    <property type="match status" value="1"/>
</dbReference>
<dbReference type="GO" id="GO:0004175">
    <property type="term" value="F:endopeptidase activity"/>
    <property type="evidence" value="ECO:0007669"/>
    <property type="project" value="TreeGrafter"/>
</dbReference>
<dbReference type="InterPro" id="IPR005151">
    <property type="entry name" value="Tail-specific_protease"/>
</dbReference>
<evidence type="ECO:0000256" key="2">
    <source>
        <dbReference type="ARBA" id="ARBA00022670"/>
    </source>
</evidence>
<dbReference type="InterPro" id="IPR029045">
    <property type="entry name" value="ClpP/crotonase-like_dom_sf"/>
</dbReference>
<evidence type="ECO:0000256" key="1">
    <source>
        <dbReference type="ARBA" id="ARBA00009179"/>
    </source>
</evidence>
<keyword evidence="3 5" id="KW-0378">Hydrolase</keyword>
<keyword evidence="4 5" id="KW-0720">Serine protease</keyword>
<dbReference type="CDD" id="cd07560">
    <property type="entry name" value="Peptidase_S41_CPP"/>
    <property type="match status" value="1"/>
</dbReference>
<dbReference type="SMART" id="SM00245">
    <property type="entry name" value="TSPc"/>
    <property type="match status" value="1"/>
</dbReference>
<evidence type="ECO:0000256" key="5">
    <source>
        <dbReference type="RuleBase" id="RU004404"/>
    </source>
</evidence>
<accession>A0A7W4JS74</accession>
<comment type="caution">
    <text evidence="7">The sequence shown here is derived from an EMBL/GenBank/DDBJ whole genome shotgun (WGS) entry which is preliminary data.</text>
</comment>
<dbReference type="AlphaFoldDB" id="A0A7W4JS74"/>
<evidence type="ECO:0000259" key="6">
    <source>
        <dbReference type="PROSITE" id="PS50106"/>
    </source>
</evidence>
<sequence>MKFRTGLLLGTAFLAGIAAGPQIAHFSGPWNGEITSHALAESLAKDSDSPAENYRLLSLFGHVLEQVKANYVDPVSNRDLIVNALNGMLSGLDPHSSYMTEKQYADLQTRTKGEFGGLGLEIHGEDNHIRVVSPIDDTPAARAGIKPGDYIVAIDGKNIDGLPQDEAVERMRGKPDTKITLTIIREKTPKPITVTMTRAIIHIQVIRSALYDTIGYIRVSEFNEETGPGLEAAFRKLKDQSHGKLAGLVLDLRSDPGGLLNQAIEVSSDFVRNGQIVSTRARHPQESQRWDAHGTDITGGLPMVVLINGGSASASEIVAGALQDHQRAVLVGEKSFGKGSVQTILPIPGNGALRLTTARYYTPSGRSIQGLGIVPDVAVRETREDPGYSIREADLAHIIKNQGGNTAKPPARTDMPAIASSIPDQPPANWPAFDLTKPATDFQLQQGLKIVRAMADHPVSAQAMLPTAPRHD</sequence>
<proteinExistence type="inferred from homology"/>
<protein>
    <submittedName>
        <fullName evidence="7">S41 family peptidase</fullName>
    </submittedName>
</protein>
<dbReference type="InterPro" id="IPR036034">
    <property type="entry name" value="PDZ_sf"/>
</dbReference>
<dbReference type="EMBL" id="JABEQF010000005">
    <property type="protein sequence ID" value="MBB2189936.1"/>
    <property type="molecule type" value="Genomic_DNA"/>
</dbReference>
<dbReference type="GO" id="GO:0030288">
    <property type="term" value="C:outer membrane-bounded periplasmic space"/>
    <property type="evidence" value="ECO:0007669"/>
    <property type="project" value="TreeGrafter"/>
</dbReference>
<dbReference type="RefSeq" id="WP_183119104.1">
    <property type="nucleotide sequence ID" value="NZ_JABEQF010000005.1"/>
</dbReference>
<dbReference type="Proteomes" id="UP000555756">
    <property type="component" value="Unassembled WGS sequence"/>
</dbReference>
<dbReference type="PANTHER" id="PTHR32060:SF30">
    <property type="entry name" value="CARBOXY-TERMINAL PROCESSING PROTEASE CTPA"/>
    <property type="match status" value="1"/>
</dbReference>
<keyword evidence="8" id="KW-1185">Reference proteome</keyword>
<dbReference type="Gene3D" id="3.30.750.44">
    <property type="match status" value="1"/>
</dbReference>
<comment type="similarity">
    <text evidence="1 5">Belongs to the peptidase S41A family.</text>
</comment>
<dbReference type="SMART" id="SM00228">
    <property type="entry name" value="PDZ"/>
    <property type="match status" value="1"/>
</dbReference>
<dbReference type="FunFam" id="3.90.226.10:FF:000029">
    <property type="entry name" value="Peptidase, S41 family"/>
    <property type="match status" value="1"/>
</dbReference>
<gene>
    <name evidence="7" type="ORF">HLH34_08135</name>
</gene>
<dbReference type="GO" id="GO:0008236">
    <property type="term" value="F:serine-type peptidase activity"/>
    <property type="evidence" value="ECO:0007669"/>
    <property type="project" value="UniProtKB-KW"/>
</dbReference>
<evidence type="ECO:0000256" key="4">
    <source>
        <dbReference type="ARBA" id="ARBA00022825"/>
    </source>
</evidence>
<dbReference type="NCBIfam" id="TIGR00225">
    <property type="entry name" value="prc"/>
    <property type="match status" value="1"/>
</dbReference>
<dbReference type="InterPro" id="IPR001478">
    <property type="entry name" value="PDZ"/>
</dbReference>
<name>A0A7W4JS74_9PROT</name>
<evidence type="ECO:0000313" key="7">
    <source>
        <dbReference type="EMBL" id="MBB2189936.1"/>
    </source>
</evidence>
<organism evidence="7 8">
    <name type="scientific">Gluconacetobacter azotocaptans</name>
    <dbReference type="NCBI Taxonomy" id="142834"/>
    <lineage>
        <taxon>Bacteria</taxon>
        <taxon>Pseudomonadati</taxon>
        <taxon>Pseudomonadota</taxon>
        <taxon>Alphaproteobacteria</taxon>
        <taxon>Acetobacterales</taxon>
        <taxon>Acetobacteraceae</taxon>
        <taxon>Gluconacetobacter</taxon>
    </lineage>
</organism>
<dbReference type="GO" id="GO:0006508">
    <property type="term" value="P:proteolysis"/>
    <property type="evidence" value="ECO:0007669"/>
    <property type="project" value="UniProtKB-KW"/>
</dbReference>
<keyword evidence="2 5" id="KW-0645">Protease</keyword>
<dbReference type="InterPro" id="IPR004447">
    <property type="entry name" value="Peptidase_S41A"/>
</dbReference>
<evidence type="ECO:0000313" key="8">
    <source>
        <dbReference type="Proteomes" id="UP000555756"/>
    </source>
</evidence>
<dbReference type="CDD" id="cd06782">
    <property type="entry name" value="cpPDZ_CPP-like"/>
    <property type="match status" value="1"/>
</dbReference>
<feature type="domain" description="PDZ" evidence="6">
    <location>
        <begin position="104"/>
        <end position="172"/>
    </location>
</feature>